<evidence type="ECO:0000256" key="2">
    <source>
        <dbReference type="ARBA" id="ARBA00023002"/>
    </source>
</evidence>
<sequence length="370" mass="39883">MPQFFLTTWILQSITVMSAVSQRLLQIGAAPGAALLNPIVTGPLLWALTIAPSAIQGPLLQQLDRLPVENALPRIATALKVLVALGIANSFNSLLNSMATNGWSITTDSSKWNWSQEVAVVTGGCSGIGELVVKGLADKGIKIAVLDIQPLPQRLKGYNIHFQTCDITDPNAVHNAAETIRSKVGHPTILINNAGIGSAHTIIDTTPRQLQKIFGVNLLSHWYTVGEFLPAMIKQNKGHVVTVASMASFVACPSIADYAATKAGALAFHEALTSELRHRHNAPSVHTTVVHPNWTRTPLVADYASHIEKHQGPLLTPDEVAAGVVNQVFSCRGGQLFYPWFLSSVSGIRGFPHWMQERLRDSIGKRGTGD</sequence>
<dbReference type="PRINTS" id="PR00081">
    <property type="entry name" value="GDHRDH"/>
</dbReference>
<dbReference type="PRINTS" id="PR00080">
    <property type="entry name" value="SDRFAMILY"/>
</dbReference>
<dbReference type="PANTHER" id="PTHR24322">
    <property type="entry name" value="PKSB"/>
    <property type="match status" value="1"/>
</dbReference>
<reference evidence="4 5" key="1">
    <citation type="submission" date="2024-04" db="EMBL/GenBank/DDBJ databases">
        <title>Phyllosticta paracitricarpa is synonymous to the EU quarantine fungus P. citricarpa based on phylogenomic analyses.</title>
        <authorList>
            <consortium name="Lawrence Berkeley National Laboratory"/>
            <person name="Van Ingen-Buijs V.A."/>
            <person name="Van Westerhoven A.C."/>
            <person name="Haridas S."/>
            <person name="Skiadas P."/>
            <person name="Martin F."/>
            <person name="Groenewald J.Z."/>
            <person name="Crous P.W."/>
            <person name="Seidl M.F."/>
        </authorList>
    </citation>
    <scope>NUCLEOTIDE SEQUENCE [LARGE SCALE GENOMIC DNA]</scope>
    <source>
        <strain evidence="4 5">CBS 122670</strain>
    </source>
</reference>
<dbReference type="SUPFAM" id="SSF51735">
    <property type="entry name" value="NAD(P)-binding Rossmann-fold domains"/>
    <property type="match status" value="1"/>
</dbReference>
<dbReference type="InterPro" id="IPR036291">
    <property type="entry name" value="NAD(P)-bd_dom_sf"/>
</dbReference>
<dbReference type="EMBL" id="JBBPDW010000066">
    <property type="protein sequence ID" value="KAK7530020.1"/>
    <property type="molecule type" value="Genomic_DNA"/>
</dbReference>
<dbReference type="Proteomes" id="UP001365128">
    <property type="component" value="Unassembled WGS sequence"/>
</dbReference>
<dbReference type="PANTHER" id="PTHR24322:SF736">
    <property type="entry name" value="RETINOL DEHYDROGENASE 10"/>
    <property type="match status" value="1"/>
</dbReference>
<evidence type="ECO:0000313" key="5">
    <source>
        <dbReference type="Proteomes" id="UP001365128"/>
    </source>
</evidence>
<dbReference type="Gene3D" id="3.40.50.720">
    <property type="entry name" value="NAD(P)-binding Rossmann-like Domain"/>
    <property type="match status" value="1"/>
</dbReference>
<comment type="similarity">
    <text evidence="1 3">Belongs to the short-chain dehydrogenases/reductases (SDR) family.</text>
</comment>
<organism evidence="4 5">
    <name type="scientific">Phyllosticta citricarpa</name>
    <dbReference type="NCBI Taxonomy" id="55181"/>
    <lineage>
        <taxon>Eukaryota</taxon>
        <taxon>Fungi</taxon>
        <taxon>Dikarya</taxon>
        <taxon>Ascomycota</taxon>
        <taxon>Pezizomycotina</taxon>
        <taxon>Dothideomycetes</taxon>
        <taxon>Dothideomycetes incertae sedis</taxon>
        <taxon>Botryosphaeriales</taxon>
        <taxon>Phyllostictaceae</taxon>
        <taxon>Phyllosticta</taxon>
    </lineage>
</organism>
<evidence type="ECO:0000256" key="1">
    <source>
        <dbReference type="ARBA" id="ARBA00006484"/>
    </source>
</evidence>
<comment type="caution">
    <text evidence="4">The sequence shown here is derived from an EMBL/GenBank/DDBJ whole genome shotgun (WGS) entry which is preliminary data.</text>
</comment>
<evidence type="ECO:0000313" key="4">
    <source>
        <dbReference type="EMBL" id="KAK7530020.1"/>
    </source>
</evidence>
<evidence type="ECO:0000256" key="3">
    <source>
        <dbReference type="RuleBase" id="RU000363"/>
    </source>
</evidence>
<name>A0ABR1L457_9PEZI</name>
<dbReference type="CDD" id="cd05339">
    <property type="entry name" value="17beta-HSDXI-like_SDR_c"/>
    <property type="match status" value="1"/>
</dbReference>
<protein>
    <submittedName>
        <fullName evidence="4">Dehydrogenase/reductase SDR family member 8</fullName>
    </submittedName>
</protein>
<dbReference type="InterPro" id="IPR002347">
    <property type="entry name" value="SDR_fam"/>
</dbReference>
<proteinExistence type="inferred from homology"/>
<dbReference type="Pfam" id="PF00106">
    <property type="entry name" value="adh_short"/>
    <property type="match status" value="1"/>
</dbReference>
<accession>A0ABR1L457</accession>
<keyword evidence="2" id="KW-0560">Oxidoreductase</keyword>
<keyword evidence="5" id="KW-1185">Reference proteome</keyword>
<gene>
    <name evidence="4" type="ORF">IWX46DRAFT_616839</name>
</gene>